<reference evidence="2 3" key="1">
    <citation type="journal article" date="2020" name="Mol. Biol. Evol.">
        <title>Distinct Expression and Methylation Patterns for Genes with Different Fates following a Single Whole-Genome Duplication in Flowering Plants.</title>
        <authorList>
            <person name="Shi T."/>
            <person name="Rahmani R.S."/>
            <person name="Gugger P.F."/>
            <person name="Wang M."/>
            <person name="Li H."/>
            <person name="Zhang Y."/>
            <person name="Li Z."/>
            <person name="Wang Q."/>
            <person name="Van de Peer Y."/>
            <person name="Marchal K."/>
            <person name="Chen J."/>
        </authorList>
    </citation>
    <scope>NUCLEOTIDE SEQUENCE [LARGE SCALE GENOMIC DNA]</scope>
    <source>
        <tissue evidence="2">Leaf</tissue>
    </source>
</reference>
<feature type="signal peptide" evidence="1">
    <location>
        <begin position="1"/>
        <end position="24"/>
    </location>
</feature>
<organism evidence="2 3">
    <name type="scientific">Nelumbo nucifera</name>
    <name type="common">Sacred lotus</name>
    <dbReference type="NCBI Taxonomy" id="4432"/>
    <lineage>
        <taxon>Eukaryota</taxon>
        <taxon>Viridiplantae</taxon>
        <taxon>Streptophyta</taxon>
        <taxon>Embryophyta</taxon>
        <taxon>Tracheophyta</taxon>
        <taxon>Spermatophyta</taxon>
        <taxon>Magnoliopsida</taxon>
        <taxon>Proteales</taxon>
        <taxon>Nelumbonaceae</taxon>
        <taxon>Nelumbo</taxon>
    </lineage>
</organism>
<evidence type="ECO:0000313" key="2">
    <source>
        <dbReference type="EMBL" id="DAD40583.1"/>
    </source>
</evidence>
<gene>
    <name evidence="2" type="ORF">HUJ06_014906</name>
</gene>
<keyword evidence="3" id="KW-1185">Reference proteome</keyword>
<sequence>MAIITKFNTVLLAFLLVVLVSLFALHEYEISKAKRNGYGLEESKLNLYPCIRAYCGGKCWCCLTAAKPMETCWPERQFCIQACPPFHPPDHPRPSP</sequence>
<evidence type="ECO:0000256" key="1">
    <source>
        <dbReference type="SAM" id="SignalP"/>
    </source>
</evidence>
<keyword evidence="1" id="KW-0732">Signal</keyword>
<proteinExistence type="predicted"/>
<name>A0A822Z7R7_NELNU</name>
<protein>
    <submittedName>
        <fullName evidence="2">Uncharacterized protein</fullName>
    </submittedName>
</protein>
<evidence type="ECO:0000313" key="3">
    <source>
        <dbReference type="Proteomes" id="UP000607653"/>
    </source>
</evidence>
<dbReference type="EMBL" id="DUZY01000005">
    <property type="protein sequence ID" value="DAD40583.1"/>
    <property type="molecule type" value="Genomic_DNA"/>
</dbReference>
<dbReference type="Proteomes" id="UP000607653">
    <property type="component" value="Unassembled WGS sequence"/>
</dbReference>
<feature type="chain" id="PRO_5032782528" evidence="1">
    <location>
        <begin position="25"/>
        <end position="96"/>
    </location>
</feature>
<comment type="caution">
    <text evidence="2">The sequence shown here is derived from an EMBL/GenBank/DDBJ whole genome shotgun (WGS) entry which is preliminary data.</text>
</comment>
<accession>A0A822Z7R7</accession>
<dbReference type="AlphaFoldDB" id="A0A822Z7R7"/>